<dbReference type="EC" id="2.7.13.3" evidence="3"/>
<evidence type="ECO:0000256" key="8">
    <source>
        <dbReference type="PROSITE-ProRule" id="PRU00169"/>
    </source>
</evidence>
<dbReference type="CDD" id="cd00130">
    <property type="entry name" value="PAS"/>
    <property type="match status" value="3"/>
</dbReference>
<dbReference type="STRING" id="211165.GCA_000317285_04031"/>
<dbReference type="SMART" id="SM00448">
    <property type="entry name" value="REC"/>
    <property type="match status" value="1"/>
</dbReference>
<dbReference type="CDD" id="cd00082">
    <property type="entry name" value="HisKA"/>
    <property type="match status" value="1"/>
</dbReference>
<feature type="domain" description="PAC" evidence="12">
    <location>
        <begin position="262"/>
        <end position="315"/>
    </location>
</feature>
<gene>
    <name evidence="13" type="ORF">PCC6912_13810</name>
</gene>
<proteinExistence type="inferred from homology"/>
<dbReference type="InterPro" id="IPR035965">
    <property type="entry name" value="PAS-like_dom_sf"/>
</dbReference>
<dbReference type="PROSITE" id="PS50109">
    <property type="entry name" value="HIS_KIN"/>
    <property type="match status" value="1"/>
</dbReference>
<keyword evidence="6" id="KW-0902">Two-component regulatory system</keyword>
<evidence type="ECO:0000256" key="6">
    <source>
        <dbReference type="ARBA" id="ARBA00023012"/>
    </source>
</evidence>
<evidence type="ECO:0000313" key="13">
    <source>
        <dbReference type="EMBL" id="RUR84486.1"/>
    </source>
</evidence>
<dbReference type="Pfam" id="PF08447">
    <property type="entry name" value="PAS_3"/>
    <property type="match status" value="1"/>
</dbReference>
<dbReference type="InterPro" id="IPR000700">
    <property type="entry name" value="PAS-assoc_C"/>
</dbReference>
<comment type="caution">
    <text evidence="13">The sequence shown here is derived from an EMBL/GenBank/DDBJ whole genome shotgun (WGS) entry which is preliminary data.</text>
</comment>
<dbReference type="CDD" id="cd17580">
    <property type="entry name" value="REC_2_DhkD-like"/>
    <property type="match status" value="1"/>
</dbReference>
<dbReference type="GO" id="GO:0000155">
    <property type="term" value="F:phosphorelay sensor kinase activity"/>
    <property type="evidence" value="ECO:0007669"/>
    <property type="project" value="InterPro"/>
</dbReference>
<dbReference type="Pfam" id="PF08448">
    <property type="entry name" value="PAS_4"/>
    <property type="match status" value="2"/>
</dbReference>
<dbReference type="InterPro" id="IPR001789">
    <property type="entry name" value="Sig_transdc_resp-reg_receiver"/>
</dbReference>
<dbReference type="SUPFAM" id="SSF55874">
    <property type="entry name" value="ATPase domain of HSP90 chaperone/DNA topoisomerase II/histidine kinase"/>
    <property type="match status" value="1"/>
</dbReference>
<evidence type="ECO:0000259" key="10">
    <source>
        <dbReference type="PROSITE" id="PS50110"/>
    </source>
</evidence>
<dbReference type="PROSITE" id="PS50113">
    <property type="entry name" value="PAC"/>
    <property type="match status" value="4"/>
</dbReference>
<dbReference type="PRINTS" id="PR00344">
    <property type="entry name" value="BCTRLSENSOR"/>
</dbReference>
<dbReference type="SUPFAM" id="SSF47384">
    <property type="entry name" value="Homodimeric domain of signal transducing histidine kinase"/>
    <property type="match status" value="1"/>
</dbReference>
<dbReference type="Gene3D" id="2.10.70.100">
    <property type="match status" value="1"/>
</dbReference>
<dbReference type="InterPro" id="IPR003661">
    <property type="entry name" value="HisK_dim/P_dom"/>
</dbReference>
<comment type="catalytic activity">
    <reaction evidence="1">
        <text>ATP + protein L-histidine = ADP + protein N-phospho-L-histidine.</text>
        <dbReference type="EC" id="2.7.13.3"/>
    </reaction>
</comment>
<dbReference type="InterPro" id="IPR036890">
    <property type="entry name" value="HATPase_C_sf"/>
</dbReference>
<evidence type="ECO:0000256" key="7">
    <source>
        <dbReference type="ARBA" id="ARBA00074306"/>
    </source>
</evidence>
<feature type="domain" description="PAS" evidence="11">
    <location>
        <begin position="316"/>
        <end position="370"/>
    </location>
</feature>
<dbReference type="InterPro" id="IPR036097">
    <property type="entry name" value="HisK_dim/P_sf"/>
</dbReference>
<dbReference type="PANTHER" id="PTHR43547:SF2">
    <property type="entry name" value="HYBRID SIGNAL TRANSDUCTION HISTIDINE KINASE C"/>
    <property type="match status" value="1"/>
</dbReference>
<evidence type="ECO:0000259" key="9">
    <source>
        <dbReference type="PROSITE" id="PS50109"/>
    </source>
</evidence>
<reference evidence="13 14" key="1">
    <citation type="journal article" date="2019" name="Genome Biol. Evol.">
        <title>Day and night: Metabolic profiles and evolutionary relationships of six axenic non-marine cyanobacteria.</title>
        <authorList>
            <person name="Will S.E."/>
            <person name="Henke P."/>
            <person name="Boedeker C."/>
            <person name="Huang S."/>
            <person name="Brinkmann H."/>
            <person name="Rohde M."/>
            <person name="Jarek M."/>
            <person name="Friedl T."/>
            <person name="Seufert S."/>
            <person name="Schumacher M."/>
            <person name="Overmann J."/>
            <person name="Neumann-Schaal M."/>
            <person name="Petersen J."/>
        </authorList>
    </citation>
    <scope>NUCLEOTIDE SEQUENCE [LARGE SCALE GENOMIC DNA]</scope>
    <source>
        <strain evidence="13 14">PCC 6912</strain>
    </source>
</reference>
<feature type="domain" description="PAC" evidence="12">
    <location>
        <begin position="135"/>
        <end position="186"/>
    </location>
</feature>
<dbReference type="Gene3D" id="3.30.565.10">
    <property type="entry name" value="Histidine kinase-like ATPase, C-terminal domain"/>
    <property type="match status" value="1"/>
</dbReference>
<dbReference type="SMART" id="SM00388">
    <property type="entry name" value="HisKA"/>
    <property type="match status" value="1"/>
</dbReference>
<evidence type="ECO:0000256" key="1">
    <source>
        <dbReference type="ARBA" id="ARBA00000085"/>
    </source>
</evidence>
<dbReference type="RefSeq" id="WP_016875408.1">
    <property type="nucleotide sequence ID" value="NZ_AJLN01000100.1"/>
</dbReference>
<dbReference type="InterPro" id="IPR013656">
    <property type="entry name" value="PAS_4"/>
</dbReference>
<dbReference type="NCBIfam" id="TIGR00229">
    <property type="entry name" value="sensory_box"/>
    <property type="match status" value="3"/>
</dbReference>
<feature type="domain" description="PAC" evidence="12">
    <location>
        <begin position="390"/>
        <end position="441"/>
    </location>
</feature>
<protein>
    <recommendedName>
        <fullName evidence="7">Circadian input-output histidine kinase CikA</fullName>
        <ecNumber evidence="3">2.7.13.3</ecNumber>
    </recommendedName>
</protein>
<dbReference type="Pfam" id="PF13426">
    <property type="entry name" value="PAS_9"/>
    <property type="match status" value="1"/>
</dbReference>
<evidence type="ECO:0000259" key="11">
    <source>
        <dbReference type="PROSITE" id="PS50112"/>
    </source>
</evidence>
<evidence type="ECO:0000313" key="14">
    <source>
        <dbReference type="Proteomes" id="UP000268857"/>
    </source>
</evidence>
<name>A0A433NMR3_CHLFR</name>
<dbReference type="SMART" id="SM00091">
    <property type="entry name" value="PAS"/>
    <property type="match status" value="3"/>
</dbReference>
<evidence type="ECO:0000259" key="12">
    <source>
        <dbReference type="PROSITE" id="PS50113"/>
    </source>
</evidence>
<dbReference type="InterPro" id="IPR004358">
    <property type="entry name" value="Sig_transdc_His_kin-like_C"/>
</dbReference>
<evidence type="ECO:0000256" key="5">
    <source>
        <dbReference type="ARBA" id="ARBA00022777"/>
    </source>
</evidence>
<dbReference type="SMART" id="SM00387">
    <property type="entry name" value="HATPase_c"/>
    <property type="match status" value="1"/>
</dbReference>
<dbReference type="InterPro" id="IPR013655">
    <property type="entry name" value="PAS_fold_3"/>
</dbReference>
<dbReference type="SUPFAM" id="SSF52172">
    <property type="entry name" value="CheY-like"/>
    <property type="match status" value="1"/>
</dbReference>
<keyword evidence="5" id="KW-0418">Kinase</keyword>
<dbReference type="PANTHER" id="PTHR43547">
    <property type="entry name" value="TWO-COMPONENT HISTIDINE KINASE"/>
    <property type="match status" value="1"/>
</dbReference>
<dbReference type="AlphaFoldDB" id="A0A433NMR3"/>
<dbReference type="SMART" id="SM00086">
    <property type="entry name" value="PAC"/>
    <property type="match status" value="4"/>
</dbReference>
<sequence length="824" mass="93108">MERAIAQGIPYGFDMRILRPDGSIRYLDSRGEPVFNEQGQVIKLIGTSFDISDRRHLEEELRRQEQELADFIENAPIGIHCVSSNGTILWANQAELDLLGYSHQEYIGQHIATFHANQPVIEDILKRLTAKETLIDYEARLRCKDGSIKDVLINSNVLWEDDRFIYSRCFTKDISDRKQVEEALRLSEARFRLAVENLPEVFMLYDAQRRFQFVNAKVLQLSGRTLEQFIGHRDEEVFPPEVTNAYLPLLLKTVETGKLETGECTITFFECQKYEPITFIVKYVPLLDSQGNIQQILALTHDITHIKRAEEALRQREQEFRALAENAPDMISRFDRNLCFRYVNPRVELEMGIPVAEWIGKTLLELGFPEAIVNPWHQALQEVFETKQELFYDSEFPSATGMRYWSSRIVPEFAEDGSVKTVLCVCRDITTRRQAELELQQAKEAAEAASRIKDEFLAILSHELRSPLTPILAWAQILRLKNFDATTTDYALETIERNAKLQTQLIDDLLDVSSIIQGKMTLNVRSVNLVFVIQGALETIRSTAQAKAIQIQTFLDYTPHKMKGDPSRLQQIVWNLLSNAVKFTPEEGKITIKLEYFDSYAQIQVSDTGKGISPDFLPHVFKRFSQESNSTTRRYGGLGLGLSIVHYLTKLHGGSVKAESLGENLGATFTVTLPFVTAECEEIREKEPTQAQMSLSGLRILVVDDEADVRELLARILKDAGADVTITPSANEALAALRQKLPDIMLADIGMPDVDGYMLMRQVRALPSELGGQIPAIALTAYAGEYNQQQAIAAGFRLHIAKPVEPKVLIEAIVSLLKGIGDRG</sequence>
<dbReference type="InterPro" id="IPR000014">
    <property type="entry name" value="PAS"/>
</dbReference>
<dbReference type="InterPro" id="IPR001610">
    <property type="entry name" value="PAC"/>
</dbReference>
<accession>A0A433NMR3</accession>
<keyword evidence="4 8" id="KW-0597">Phosphoprotein</keyword>
<comment type="similarity">
    <text evidence="2">In the N-terminal section; belongs to the phytochrome family.</text>
</comment>
<dbReference type="InterPro" id="IPR011006">
    <property type="entry name" value="CheY-like_superfamily"/>
</dbReference>
<dbReference type="PROSITE" id="PS50110">
    <property type="entry name" value="RESPONSE_REGULATORY"/>
    <property type="match status" value="1"/>
</dbReference>
<feature type="domain" description="PAS" evidence="11">
    <location>
        <begin position="187"/>
        <end position="257"/>
    </location>
</feature>
<evidence type="ECO:0000256" key="3">
    <source>
        <dbReference type="ARBA" id="ARBA00012438"/>
    </source>
</evidence>
<dbReference type="Proteomes" id="UP000268857">
    <property type="component" value="Unassembled WGS sequence"/>
</dbReference>
<feature type="domain" description="Response regulatory" evidence="10">
    <location>
        <begin position="699"/>
        <end position="817"/>
    </location>
</feature>
<dbReference type="InterPro" id="IPR003594">
    <property type="entry name" value="HATPase_dom"/>
</dbReference>
<dbReference type="SUPFAM" id="SSF55785">
    <property type="entry name" value="PYP-like sensor domain (PAS domain)"/>
    <property type="match status" value="4"/>
</dbReference>
<feature type="domain" description="Histidine kinase" evidence="9">
    <location>
        <begin position="459"/>
        <end position="677"/>
    </location>
</feature>
<keyword evidence="5" id="KW-0808">Transferase</keyword>
<evidence type="ECO:0000256" key="2">
    <source>
        <dbReference type="ARBA" id="ARBA00006402"/>
    </source>
</evidence>
<dbReference type="FunFam" id="3.30.565.10:FF:000010">
    <property type="entry name" value="Sensor histidine kinase RcsC"/>
    <property type="match status" value="1"/>
</dbReference>
<feature type="domain" description="PAC" evidence="12">
    <location>
        <begin position="11"/>
        <end position="63"/>
    </location>
</feature>
<dbReference type="Gene3D" id="3.30.450.20">
    <property type="entry name" value="PAS domain"/>
    <property type="match status" value="3"/>
</dbReference>
<feature type="domain" description="PAS" evidence="11">
    <location>
        <begin position="64"/>
        <end position="109"/>
    </location>
</feature>
<dbReference type="Pfam" id="PF00072">
    <property type="entry name" value="Response_reg"/>
    <property type="match status" value="1"/>
</dbReference>
<dbReference type="CDD" id="cd16922">
    <property type="entry name" value="HATPase_EvgS-ArcB-TorS-like"/>
    <property type="match status" value="1"/>
</dbReference>
<dbReference type="PROSITE" id="PS50112">
    <property type="entry name" value="PAS"/>
    <property type="match status" value="3"/>
</dbReference>
<dbReference type="Gene3D" id="3.40.50.2300">
    <property type="match status" value="1"/>
</dbReference>
<dbReference type="OrthoDB" id="219325at2"/>
<dbReference type="Gene3D" id="1.10.287.130">
    <property type="match status" value="1"/>
</dbReference>
<dbReference type="EMBL" id="RSCJ01000004">
    <property type="protein sequence ID" value="RUR84486.1"/>
    <property type="molecule type" value="Genomic_DNA"/>
</dbReference>
<evidence type="ECO:0000256" key="4">
    <source>
        <dbReference type="ARBA" id="ARBA00022553"/>
    </source>
</evidence>
<feature type="modified residue" description="4-aspartylphosphate" evidence="8">
    <location>
        <position position="748"/>
    </location>
</feature>
<keyword evidence="14" id="KW-1185">Reference proteome</keyword>
<organism evidence="13 14">
    <name type="scientific">Chlorogloeopsis fritschii PCC 6912</name>
    <dbReference type="NCBI Taxonomy" id="211165"/>
    <lineage>
        <taxon>Bacteria</taxon>
        <taxon>Bacillati</taxon>
        <taxon>Cyanobacteriota</taxon>
        <taxon>Cyanophyceae</taxon>
        <taxon>Nostocales</taxon>
        <taxon>Chlorogloeopsidaceae</taxon>
        <taxon>Chlorogloeopsis</taxon>
    </lineage>
</organism>
<dbReference type="Pfam" id="PF00512">
    <property type="entry name" value="HisKA"/>
    <property type="match status" value="1"/>
</dbReference>
<dbReference type="Pfam" id="PF02518">
    <property type="entry name" value="HATPase_c"/>
    <property type="match status" value="1"/>
</dbReference>
<dbReference type="InterPro" id="IPR005467">
    <property type="entry name" value="His_kinase_dom"/>
</dbReference>